<feature type="transmembrane region" description="Helical" evidence="2">
    <location>
        <begin position="259"/>
        <end position="281"/>
    </location>
</feature>
<evidence type="ECO:0000313" key="4">
    <source>
        <dbReference type="Proteomes" id="UP000422822"/>
    </source>
</evidence>
<keyword evidence="2" id="KW-0812">Transmembrane</keyword>
<feature type="region of interest" description="Disordered" evidence="1">
    <location>
        <begin position="674"/>
        <end position="708"/>
    </location>
</feature>
<accession>A0AAE6UIE0</accession>
<keyword evidence="2" id="KW-1133">Transmembrane helix</keyword>
<feature type="compositionally biased region" description="Basic and acidic residues" evidence="1">
    <location>
        <begin position="783"/>
        <end position="792"/>
    </location>
</feature>
<dbReference type="Proteomes" id="UP000422822">
    <property type="component" value="Chromosome"/>
</dbReference>
<dbReference type="EMBL" id="CP033455">
    <property type="protein sequence ID" value="QGR03252.1"/>
    <property type="molecule type" value="Genomic_DNA"/>
</dbReference>
<keyword evidence="2" id="KW-0472">Membrane</keyword>
<evidence type="ECO:0000313" key="3">
    <source>
        <dbReference type="EMBL" id="QGR03252.1"/>
    </source>
</evidence>
<protein>
    <submittedName>
        <fullName evidence="3">Uncharacterized protein</fullName>
    </submittedName>
</protein>
<evidence type="ECO:0000256" key="2">
    <source>
        <dbReference type="SAM" id="Phobius"/>
    </source>
</evidence>
<feature type="compositionally biased region" description="Basic residues" evidence="1">
    <location>
        <begin position="720"/>
        <end position="736"/>
    </location>
</feature>
<evidence type="ECO:0000256" key="1">
    <source>
        <dbReference type="SAM" id="MobiDB-lite"/>
    </source>
</evidence>
<organism evidence="3 4">
    <name type="scientific">Ehrlichia ruminantium</name>
    <name type="common">heartwater rickettsia</name>
    <name type="synonym">Cowdria ruminantium</name>
    <dbReference type="NCBI Taxonomy" id="779"/>
    <lineage>
        <taxon>Bacteria</taxon>
        <taxon>Pseudomonadati</taxon>
        <taxon>Pseudomonadota</taxon>
        <taxon>Alphaproteobacteria</taxon>
        <taxon>Rickettsiales</taxon>
        <taxon>Anaplasmataceae</taxon>
        <taxon>Ehrlichia</taxon>
    </lineage>
</organism>
<reference evidence="3 4" key="1">
    <citation type="submission" date="2018-10" db="EMBL/GenBank/DDBJ databases">
        <title>Propagation and draft genome sequences of three atypical Erhlichia ruminantium isolates.</title>
        <authorList>
            <person name="Liebenberg J."/>
            <person name="Steyn H."/>
            <person name="Josemans A."/>
            <person name="Zweygarth E."/>
        </authorList>
    </citation>
    <scope>NUCLEOTIDE SEQUENCE [LARGE SCALE GENOMIC DNA]</scope>
    <source>
        <strain evidence="3 4">Omatjenne</strain>
    </source>
</reference>
<keyword evidence="4" id="KW-1185">Reference proteome</keyword>
<feature type="region of interest" description="Disordered" evidence="1">
    <location>
        <begin position="720"/>
        <end position="742"/>
    </location>
</feature>
<sequence length="841" mass="95271">MARIRLNRAQESLLRRIRSLISDHTPRSIQFFRNPLRYIINQFNTRLLNRQNTVYESSLLVTEEIRDYFIDNHLSLEDLVIVSNIIENEIIKSIELSLFHKMYLDLNRFLLYQLQNDPTRAQESVFRPEDNTSPLTPYPGRFDPRNLDHYLQFVAGYINPSNEGVLYTEAQSISSRVSLITPQTALLRALARAVLVRSNDNSLPLSNAQEEISTEFITAISLSLTAATPGYRYSVLSDLRQEFATQHPHMNRIINASSAVSACSLSLSFAYIIGIGAVWIVREYSEHAVNRARNDILNILNLTDNNSTVIVRNRTLYELYINNTNNFTDVYNNSTNSTSNNATIIPAPGHSSEYFPENWGIFNGIPGIWTTILSSTQLLCALPAYFCSAARSQFINYRLQNRIQQSSLTVIQHYHLLGAVVFRWIGNVVMQPADMLTNPTKDTILKHSIFRFFLPASFLEEPLKCVSLMNTLASNTHRRQERAVVSLPIVYATTFSTLGLEYLNLYINSTPFTVCIKALRPFSLLMALFWNRRHIAYSSRLTRYCVASISRLASSLLVLPLFDLVGDQLRYLSITGAIDVLFSVQSDIVASNMANEASEIQMHMAVIQHLIDRNVQPGSPLPLMLLAERARIRQQRSLTISQMIQYLEEEIQNMEQCYASPRITEVTDAEAEQILHEQQRQSQQSRSDLNAPSQQQEPEGEQSTSSSCCVPVQQCLATMRTRRSASHRSHRHTRRRSSIDRIIPRSYDSDNVELSEVRVCGESSILLQPSRRSIGIGNQDDTSGTHEDRPPEEGSGPLSSAVVHPTVQSTTARRRSSVSLVGIDISTTVTLPQDQQPRRHT</sequence>
<name>A0AAE6UIE0_EHRRU</name>
<feature type="compositionally biased region" description="Low complexity" evidence="1">
    <location>
        <begin position="680"/>
        <end position="707"/>
    </location>
</feature>
<feature type="region of interest" description="Disordered" evidence="1">
    <location>
        <begin position="770"/>
        <end position="816"/>
    </location>
</feature>
<dbReference type="AlphaFoldDB" id="A0AAE6UIE0"/>
<gene>
    <name evidence="3" type="ORF">EDL80_01385</name>
</gene>
<dbReference type="RefSeq" id="WP_158406421.1">
    <property type="nucleotide sequence ID" value="NZ_CP033455.1"/>
</dbReference>
<proteinExistence type="predicted"/>